<accession>A0ABR3WU48</accession>
<keyword evidence="3" id="KW-1185">Reference proteome</keyword>
<evidence type="ECO:0000313" key="2">
    <source>
        <dbReference type="EMBL" id="KAL1867140.1"/>
    </source>
</evidence>
<evidence type="ECO:0000256" key="1">
    <source>
        <dbReference type="SAM" id="SignalP"/>
    </source>
</evidence>
<sequence length="358" mass="37119">MLPLLLVLSTCAAAIPALEPRACGDNCARAVIASAFTTRHGAQDCSSYLLTTVTPATSTITDTSTLTFFPTVTVPTTVTDTTTTTVDVIAFTETVTNVVTDTVTTTSTLTVNWPGQGPTRKKRQETSVPSLIPEYASACSGSARYSTACACVGVFPSTTTAATPLTTKTAYVSVSITATVTTIAATATDVITAVSSGTTTITTVSTTTVTAATTPTVTLPAFRLQVSGGWAIGTYVETLYELLGLNLYESQAALWTLDESSHALIEVASGDTAVVGSAPADLSQIRLVHDPSPTDWSPLICEVSVSGSDRILTCAPSNNPQATDFSWNEADTYLYMATSSAANSGSLTGSLPFRLIDI</sequence>
<protein>
    <recommendedName>
        <fullName evidence="4">Ig-like domain-containing protein</fullName>
    </recommendedName>
</protein>
<dbReference type="EMBL" id="JAZHXJ010000248">
    <property type="protein sequence ID" value="KAL1867140.1"/>
    <property type="molecule type" value="Genomic_DNA"/>
</dbReference>
<gene>
    <name evidence="2" type="ORF">VTK73DRAFT_4334</name>
</gene>
<feature type="chain" id="PRO_5045949391" description="Ig-like domain-containing protein" evidence="1">
    <location>
        <begin position="18"/>
        <end position="358"/>
    </location>
</feature>
<dbReference type="Proteomes" id="UP001586593">
    <property type="component" value="Unassembled WGS sequence"/>
</dbReference>
<evidence type="ECO:0000313" key="3">
    <source>
        <dbReference type="Proteomes" id="UP001586593"/>
    </source>
</evidence>
<reference evidence="2 3" key="1">
    <citation type="journal article" date="2024" name="Commun. Biol.">
        <title>Comparative genomic analysis of thermophilic fungi reveals convergent evolutionary adaptations and gene losses.</title>
        <authorList>
            <person name="Steindorff A.S."/>
            <person name="Aguilar-Pontes M.V."/>
            <person name="Robinson A.J."/>
            <person name="Andreopoulos B."/>
            <person name="LaButti K."/>
            <person name="Kuo A."/>
            <person name="Mondo S."/>
            <person name="Riley R."/>
            <person name="Otillar R."/>
            <person name="Haridas S."/>
            <person name="Lipzen A."/>
            <person name="Grimwood J."/>
            <person name="Schmutz J."/>
            <person name="Clum A."/>
            <person name="Reid I.D."/>
            <person name="Moisan M.C."/>
            <person name="Butler G."/>
            <person name="Nguyen T.T.M."/>
            <person name="Dewar K."/>
            <person name="Conant G."/>
            <person name="Drula E."/>
            <person name="Henrissat B."/>
            <person name="Hansel C."/>
            <person name="Singer S."/>
            <person name="Hutchinson M.I."/>
            <person name="de Vries R.P."/>
            <person name="Natvig D.O."/>
            <person name="Powell A.J."/>
            <person name="Tsang A."/>
            <person name="Grigoriev I.V."/>
        </authorList>
    </citation>
    <scope>NUCLEOTIDE SEQUENCE [LARGE SCALE GENOMIC DNA]</scope>
    <source>
        <strain evidence="2 3">ATCC 24622</strain>
    </source>
</reference>
<proteinExistence type="predicted"/>
<organism evidence="2 3">
    <name type="scientific">Phialemonium thermophilum</name>
    <dbReference type="NCBI Taxonomy" id="223376"/>
    <lineage>
        <taxon>Eukaryota</taxon>
        <taxon>Fungi</taxon>
        <taxon>Dikarya</taxon>
        <taxon>Ascomycota</taxon>
        <taxon>Pezizomycotina</taxon>
        <taxon>Sordariomycetes</taxon>
        <taxon>Sordariomycetidae</taxon>
        <taxon>Cephalothecales</taxon>
        <taxon>Cephalothecaceae</taxon>
        <taxon>Phialemonium</taxon>
    </lineage>
</organism>
<comment type="caution">
    <text evidence="2">The sequence shown here is derived from an EMBL/GenBank/DDBJ whole genome shotgun (WGS) entry which is preliminary data.</text>
</comment>
<evidence type="ECO:0008006" key="4">
    <source>
        <dbReference type="Google" id="ProtNLM"/>
    </source>
</evidence>
<feature type="signal peptide" evidence="1">
    <location>
        <begin position="1"/>
        <end position="17"/>
    </location>
</feature>
<keyword evidence="1" id="KW-0732">Signal</keyword>
<name>A0ABR3WU48_9PEZI</name>